<evidence type="ECO:0000313" key="1">
    <source>
        <dbReference type="EMBL" id="EOY28794.1"/>
    </source>
</evidence>
<sequence length="106" mass="11857">MESFQIQSQKRERVCLLPMSSQLDILVNFRNSSQTPPASLNLPGQGARLRLSQSLAIPGHQGPASLNEKVANNGITGNNIFTFGRWIMTFFTSLVRVFHRCPFFSC</sequence>
<gene>
    <name evidence="1" type="ORF">TCM_030296</name>
</gene>
<organism evidence="1 2">
    <name type="scientific">Theobroma cacao</name>
    <name type="common">Cacao</name>
    <name type="synonym">Cocoa</name>
    <dbReference type="NCBI Taxonomy" id="3641"/>
    <lineage>
        <taxon>Eukaryota</taxon>
        <taxon>Viridiplantae</taxon>
        <taxon>Streptophyta</taxon>
        <taxon>Embryophyta</taxon>
        <taxon>Tracheophyta</taxon>
        <taxon>Spermatophyta</taxon>
        <taxon>Magnoliopsida</taxon>
        <taxon>eudicotyledons</taxon>
        <taxon>Gunneridae</taxon>
        <taxon>Pentapetalae</taxon>
        <taxon>rosids</taxon>
        <taxon>malvids</taxon>
        <taxon>Malvales</taxon>
        <taxon>Malvaceae</taxon>
        <taxon>Byttnerioideae</taxon>
        <taxon>Theobroma</taxon>
    </lineage>
</organism>
<protein>
    <submittedName>
        <fullName evidence="1">Uncharacterized protein</fullName>
    </submittedName>
</protein>
<proteinExistence type="predicted"/>
<dbReference type="Gramene" id="EOY28794">
    <property type="protein sequence ID" value="EOY28794"/>
    <property type="gene ID" value="TCM_030296"/>
</dbReference>
<accession>A0A061GNV5</accession>
<evidence type="ECO:0000313" key="2">
    <source>
        <dbReference type="Proteomes" id="UP000026915"/>
    </source>
</evidence>
<reference evidence="1 2" key="1">
    <citation type="journal article" date="2013" name="Genome Biol.">
        <title>The genome sequence of the most widely cultivated cacao type and its use to identify candidate genes regulating pod color.</title>
        <authorList>
            <person name="Motamayor J.C."/>
            <person name="Mockaitis K."/>
            <person name="Schmutz J."/>
            <person name="Haiminen N."/>
            <person name="Iii D.L."/>
            <person name="Cornejo O."/>
            <person name="Findley S.D."/>
            <person name="Zheng P."/>
            <person name="Utro F."/>
            <person name="Royaert S."/>
            <person name="Saski C."/>
            <person name="Jenkins J."/>
            <person name="Podicheti R."/>
            <person name="Zhao M."/>
            <person name="Scheffler B.E."/>
            <person name="Stack J.C."/>
            <person name="Feltus F.A."/>
            <person name="Mustiga G.M."/>
            <person name="Amores F."/>
            <person name="Phillips W."/>
            <person name="Marelli J.P."/>
            <person name="May G.D."/>
            <person name="Shapiro H."/>
            <person name="Ma J."/>
            <person name="Bustamante C.D."/>
            <person name="Schnell R.J."/>
            <person name="Main D."/>
            <person name="Gilbert D."/>
            <person name="Parida L."/>
            <person name="Kuhn D.N."/>
        </authorList>
    </citation>
    <scope>NUCLEOTIDE SEQUENCE [LARGE SCALE GENOMIC DNA]</scope>
    <source>
        <strain evidence="2">cv. Matina 1-6</strain>
    </source>
</reference>
<dbReference type="Proteomes" id="UP000026915">
    <property type="component" value="Chromosome 6"/>
</dbReference>
<dbReference type="EMBL" id="CM001884">
    <property type="protein sequence ID" value="EOY28794.1"/>
    <property type="molecule type" value="Genomic_DNA"/>
</dbReference>
<dbReference type="InParanoid" id="A0A061GNV5"/>
<dbReference type="AlphaFoldDB" id="A0A061GNV5"/>
<name>A0A061GNV5_THECC</name>
<keyword evidence="2" id="KW-1185">Reference proteome</keyword>
<dbReference type="HOGENOM" id="CLU_2228075_0_0_1"/>